<feature type="region of interest" description="Disordered" evidence="6">
    <location>
        <begin position="392"/>
        <end position="416"/>
    </location>
</feature>
<keyword evidence="4 7" id="KW-1133">Transmembrane helix</keyword>
<evidence type="ECO:0000256" key="1">
    <source>
        <dbReference type="ARBA" id="ARBA00004141"/>
    </source>
</evidence>
<feature type="region of interest" description="Disordered" evidence="6">
    <location>
        <begin position="38"/>
        <end position="63"/>
    </location>
</feature>
<feature type="transmembrane region" description="Helical" evidence="7">
    <location>
        <begin position="175"/>
        <end position="194"/>
    </location>
</feature>
<gene>
    <name evidence="9" type="ORF">Z043_118673</name>
</gene>
<sequence>MMIWTKVSFPVLLRSSLSVLFLEYLLLPAWPGVSSSPLAPSTSSAPPARSTLDAVPTSDATSGKSSALRATSIVTIPALRSLYSQAEPKSMNSLLSNTTTPSATTRQNPAPGCRPGFDPTYSYLCDTAVVWGIVVESLATLGFLITAGLVVGVAGWTTCGCLCGATATCRDAAPLLLFLLGTGGIFGLSFAFIIRLTPQTCPTRVFLFGVLFSLSFSALLSRCLVLQELRVSRGWGEVGLTLALSAIQVIIATEWLITVLVQDHRPCFYTQGEFVMLLIYVLCLLAVTLIISIRCLYRSCHTYSYSYTGGSHRHAKVQYILLWVTLVLSASIWVIWITLLTWGEQEMGRQPVWDDPVLSVALVSNGWVFLLGHGVAQVVFLCRSETRGKDIPEAADRQISPRSSIPGLGYPKLQGNTWALQNKTEKERGEKVQANT</sequence>
<organism evidence="9 10">
    <name type="scientific">Scleropages formosus</name>
    <name type="common">Asian bonytongue</name>
    <name type="synonym">Osteoglossum formosum</name>
    <dbReference type="NCBI Taxonomy" id="113540"/>
    <lineage>
        <taxon>Eukaryota</taxon>
        <taxon>Metazoa</taxon>
        <taxon>Chordata</taxon>
        <taxon>Craniata</taxon>
        <taxon>Vertebrata</taxon>
        <taxon>Euteleostomi</taxon>
        <taxon>Actinopterygii</taxon>
        <taxon>Neopterygii</taxon>
        <taxon>Teleostei</taxon>
        <taxon>Osteoglossocephala</taxon>
        <taxon>Osteoglossomorpha</taxon>
        <taxon>Osteoglossiformes</taxon>
        <taxon>Osteoglossidae</taxon>
        <taxon>Scleropages</taxon>
    </lineage>
</organism>
<evidence type="ECO:0000256" key="5">
    <source>
        <dbReference type="ARBA" id="ARBA00023136"/>
    </source>
</evidence>
<evidence type="ECO:0000256" key="7">
    <source>
        <dbReference type="SAM" id="Phobius"/>
    </source>
</evidence>
<reference evidence="9 10" key="1">
    <citation type="submission" date="2015-08" db="EMBL/GenBank/DDBJ databases">
        <title>The genome of the Asian arowana (Scleropages formosus).</title>
        <authorList>
            <person name="Tan M.H."/>
            <person name="Gan H.M."/>
            <person name="Croft L.J."/>
            <person name="Austin C.M."/>
        </authorList>
    </citation>
    <scope>NUCLEOTIDE SEQUENCE [LARGE SCALE GENOMIC DNA]</scope>
    <source>
        <strain evidence="9">Aro1</strain>
    </source>
</reference>
<dbReference type="Proteomes" id="UP000034805">
    <property type="component" value="Unassembled WGS sequence"/>
</dbReference>
<evidence type="ECO:0000256" key="2">
    <source>
        <dbReference type="ARBA" id="ARBA00007242"/>
    </source>
</evidence>
<keyword evidence="3 7" id="KW-0812">Transmembrane</keyword>
<feature type="domain" description="G-protein coupled receptors family 3 profile" evidence="8">
    <location>
        <begin position="128"/>
        <end position="372"/>
    </location>
</feature>
<evidence type="ECO:0000256" key="3">
    <source>
        <dbReference type="ARBA" id="ARBA00022692"/>
    </source>
</evidence>
<feature type="transmembrane region" description="Helical" evidence="7">
    <location>
        <begin position="317"/>
        <end position="337"/>
    </location>
</feature>
<feature type="transmembrane region" description="Helical" evidence="7">
    <location>
        <begin position="277"/>
        <end position="297"/>
    </location>
</feature>
<accession>A0A0P7U6C3</accession>
<comment type="subcellular location">
    <subcellularLocation>
        <location evidence="1">Membrane</location>
        <topology evidence="1">Multi-pass membrane protein</topology>
    </subcellularLocation>
</comment>
<protein>
    <recommendedName>
        <fullName evidence="8">G-protein coupled receptors family 3 profile domain-containing protein</fullName>
    </recommendedName>
</protein>
<dbReference type="STRING" id="113540.ENSSFOP00015042244"/>
<dbReference type="GO" id="GO:0070062">
    <property type="term" value="C:extracellular exosome"/>
    <property type="evidence" value="ECO:0007669"/>
    <property type="project" value="TreeGrafter"/>
</dbReference>
<feature type="compositionally biased region" description="Polar residues" evidence="6">
    <location>
        <begin position="92"/>
        <end position="108"/>
    </location>
</feature>
<dbReference type="PANTHER" id="PTHR14511:SF7">
    <property type="entry name" value="RETINOIC ACID-INDUCED PROTEIN 3"/>
    <property type="match status" value="1"/>
</dbReference>
<evidence type="ECO:0000256" key="6">
    <source>
        <dbReference type="SAM" id="MobiDB-lite"/>
    </source>
</evidence>
<dbReference type="EMBL" id="JARO02008159">
    <property type="protein sequence ID" value="KPP63095.1"/>
    <property type="molecule type" value="Genomic_DNA"/>
</dbReference>
<feature type="transmembrane region" description="Helical" evidence="7">
    <location>
        <begin position="357"/>
        <end position="382"/>
    </location>
</feature>
<feature type="transmembrane region" description="Helical" evidence="7">
    <location>
        <begin position="206"/>
        <end position="226"/>
    </location>
</feature>
<comment type="caution">
    <text evidence="9">The sequence shown here is derived from an EMBL/GenBank/DDBJ whole genome shotgun (WGS) entry which is preliminary data.</text>
</comment>
<dbReference type="GO" id="GO:0043235">
    <property type="term" value="C:receptor complex"/>
    <property type="evidence" value="ECO:0007669"/>
    <property type="project" value="TreeGrafter"/>
</dbReference>
<dbReference type="InterPro" id="IPR051753">
    <property type="entry name" value="RA-inducible_GPCR3"/>
</dbReference>
<dbReference type="GO" id="GO:0005886">
    <property type="term" value="C:plasma membrane"/>
    <property type="evidence" value="ECO:0007669"/>
    <property type="project" value="TreeGrafter"/>
</dbReference>
<evidence type="ECO:0000313" key="10">
    <source>
        <dbReference type="Proteomes" id="UP000034805"/>
    </source>
</evidence>
<feature type="compositionally biased region" description="Low complexity" evidence="6">
    <location>
        <begin position="38"/>
        <end position="52"/>
    </location>
</feature>
<dbReference type="AlphaFoldDB" id="A0A0P7U6C3"/>
<feature type="region of interest" description="Disordered" evidence="6">
    <location>
        <begin position="92"/>
        <end position="111"/>
    </location>
</feature>
<dbReference type="Pfam" id="PF00003">
    <property type="entry name" value="7tm_3"/>
    <property type="match status" value="1"/>
</dbReference>
<keyword evidence="5 7" id="KW-0472">Membrane</keyword>
<comment type="similarity">
    <text evidence="2">Belongs to the G-protein coupled receptor 3 family.</text>
</comment>
<dbReference type="GO" id="GO:0030295">
    <property type="term" value="F:protein kinase activator activity"/>
    <property type="evidence" value="ECO:0007669"/>
    <property type="project" value="TreeGrafter"/>
</dbReference>
<name>A0A0P7U6C3_SCLFO</name>
<evidence type="ECO:0000313" key="9">
    <source>
        <dbReference type="EMBL" id="KPP63095.1"/>
    </source>
</evidence>
<feature type="transmembrane region" description="Helical" evidence="7">
    <location>
        <begin position="238"/>
        <end position="257"/>
    </location>
</feature>
<proteinExistence type="inferred from homology"/>
<evidence type="ECO:0000259" key="8">
    <source>
        <dbReference type="Pfam" id="PF00003"/>
    </source>
</evidence>
<evidence type="ECO:0000256" key="4">
    <source>
        <dbReference type="ARBA" id="ARBA00022989"/>
    </source>
</evidence>
<dbReference type="GO" id="GO:0004930">
    <property type="term" value="F:G protein-coupled receptor activity"/>
    <property type="evidence" value="ECO:0007669"/>
    <property type="project" value="InterPro"/>
</dbReference>
<dbReference type="PANTHER" id="PTHR14511">
    <property type="entry name" value="G PROTEIN COUPLED RECEPTOR, CLASS C, GROUP 5"/>
    <property type="match status" value="1"/>
</dbReference>
<dbReference type="InterPro" id="IPR017978">
    <property type="entry name" value="GPCR_3_C"/>
</dbReference>